<evidence type="ECO:0000313" key="3">
    <source>
        <dbReference type="Proteomes" id="UP000007435"/>
    </source>
</evidence>
<reference key="1">
    <citation type="submission" date="2010-11" db="EMBL/GenBank/DDBJ databases">
        <title>The complete genome of Leadbetterella byssophila DSM 17132.</title>
        <authorList>
            <consortium name="US DOE Joint Genome Institute (JGI-PGF)"/>
            <person name="Lucas S."/>
            <person name="Copeland A."/>
            <person name="Lapidus A."/>
            <person name="Glavina del Rio T."/>
            <person name="Dalin E."/>
            <person name="Tice H."/>
            <person name="Bruce D."/>
            <person name="Goodwin L."/>
            <person name="Pitluck S."/>
            <person name="Kyrpides N."/>
            <person name="Mavromatis K."/>
            <person name="Ivanova N."/>
            <person name="Teshima H."/>
            <person name="Brettin T."/>
            <person name="Detter J.C."/>
            <person name="Han C."/>
            <person name="Tapia R."/>
            <person name="Land M."/>
            <person name="Hauser L."/>
            <person name="Markowitz V."/>
            <person name="Cheng J.-F."/>
            <person name="Hugenholtz P."/>
            <person name="Woyke T."/>
            <person name="Wu D."/>
            <person name="Tindall B."/>
            <person name="Pomrenke H.G."/>
            <person name="Brambilla E."/>
            <person name="Klenk H.-P."/>
            <person name="Eisen J.A."/>
        </authorList>
    </citation>
    <scope>NUCLEOTIDE SEQUENCE [LARGE SCALE GENOMIC DNA]</scope>
    <source>
        <strain>DSM 17132</strain>
    </source>
</reference>
<dbReference type="SMART" id="SM00867">
    <property type="entry name" value="YceI"/>
    <property type="match status" value="1"/>
</dbReference>
<proteinExistence type="predicted"/>
<dbReference type="KEGG" id="lby:Lbys_3508"/>
<dbReference type="EMBL" id="CP002305">
    <property type="protein sequence ID" value="ADQ19156.1"/>
    <property type="molecule type" value="Genomic_DNA"/>
</dbReference>
<dbReference type="SUPFAM" id="SSF101874">
    <property type="entry name" value="YceI-like"/>
    <property type="match status" value="1"/>
</dbReference>
<protein>
    <submittedName>
        <fullName evidence="2">YceI family protein</fullName>
    </submittedName>
</protein>
<gene>
    <name evidence="2" type="ordered locus">Lbys_3508</name>
</gene>
<evidence type="ECO:0000313" key="2">
    <source>
        <dbReference type="EMBL" id="ADQ19156.1"/>
    </source>
</evidence>
<dbReference type="InterPro" id="IPR007372">
    <property type="entry name" value="Lipid/polyisoprenoid-bd_YceI"/>
</dbReference>
<organism evidence="2 3">
    <name type="scientific">Leadbetterella byssophila (strain DSM 17132 / JCM 16389 / KACC 11308 / NBRC 106382 / 4M15)</name>
    <dbReference type="NCBI Taxonomy" id="649349"/>
    <lineage>
        <taxon>Bacteria</taxon>
        <taxon>Pseudomonadati</taxon>
        <taxon>Bacteroidota</taxon>
        <taxon>Cytophagia</taxon>
        <taxon>Cytophagales</taxon>
        <taxon>Leadbetterellaceae</taxon>
        <taxon>Leadbetterella</taxon>
    </lineage>
</organism>
<dbReference type="Pfam" id="PF04264">
    <property type="entry name" value="YceI"/>
    <property type="match status" value="1"/>
</dbReference>
<dbReference type="eggNOG" id="COG2353">
    <property type="taxonomic scope" value="Bacteria"/>
</dbReference>
<dbReference type="RefSeq" id="WP_013410179.1">
    <property type="nucleotide sequence ID" value="NC_014655.1"/>
</dbReference>
<feature type="domain" description="Lipid/polyisoprenoid-binding YceI-like" evidence="1">
    <location>
        <begin position="17"/>
        <end position="164"/>
    </location>
</feature>
<dbReference type="InterPro" id="IPR036761">
    <property type="entry name" value="TTHA0802/YceI-like_sf"/>
</dbReference>
<dbReference type="STRING" id="649349.Lbys_3508"/>
<accession>E4RZ38</accession>
<dbReference type="HOGENOM" id="CLU_071003_5_2_10"/>
<dbReference type="OrthoDB" id="9811006at2"/>
<dbReference type="AlphaFoldDB" id="E4RZ38"/>
<reference evidence="2 3" key="2">
    <citation type="journal article" date="2011" name="Stand. Genomic Sci.">
        <title>Complete genome sequence of Leadbetterella byssophila type strain (4M15).</title>
        <authorList>
            <person name="Abt B."/>
            <person name="Teshima H."/>
            <person name="Lucas S."/>
            <person name="Lapidus A."/>
            <person name="Del Rio T.G."/>
            <person name="Nolan M."/>
            <person name="Tice H."/>
            <person name="Cheng J.F."/>
            <person name="Pitluck S."/>
            <person name="Liolios K."/>
            <person name="Pagani I."/>
            <person name="Ivanova N."/>
            <person name="Mavromatis K."/>
            <person name="Pati A."/>
            <person name="Tapia R."/>
            <person name="Han C."/>
            <person name="Goodwin L."/>
            <person name="Chen A."/>
            <person name="Palaniappan K."/>
            <person name="Land M."/>
            <person name="Hauser L."/>
            <person name="Chang Y.J."/>
            <person name="Jeffries C.D."/>
            <person name="Rohde M."/>
            <person name="Goker M."/>
            <person name="Tindall B.J."/>
            <person name="Detter J.C."/>
            <person name="Woyke T."/>
            <person name="Bristow J."/>
            <person name="Eisen J.A."/>
            <person name="Markowitz V."/>
            <person name="Hugenholtz P."/>
            <person name="Klenk H.P."/>
            <person name="Kyrpides N.C."/>
        </authorList>
    </citation>
    <scope>NUCLEOTIDE SEQUENCE [LARGE SCALE GENOMIC DNA]</scope>
    <source>
        <strain evidence="3">DSM 17132 / JCM 16389 / KACC 11308 / NBRC 106382 / 4M15</strain>
    </source>
</reference>
<dbReference type="PANTHER" id="PTHR34406:SF1">
    <property type="entry name" value="PROTEIN YCEI"/>
    <property type="match status" value="1"/>
</dbReference>
<dbReference type="Gene3D" id="2.40.128.110">
    <property type="entry name" value="Lipid/polyisoprenoid-binding, YceI-like"/>
    <property type="match status" value="1"/>
</dbReference>
<evidence type="ECO:0000259" key="1">
    <source>
        <dbReference type="SMART" id="SM00867"/>
    </source>
</evidence>
<dbReference type="PANTHER" id="PTHR34406">
    <property type="entry name" value="PROTEIN YCEI"/>
    <property type="match status" value="1"/>
</dbReference>
<name>E4RZ38_LEAB4</name>
<dbReference type="Proteomes" id="UP000007435">
    <property type="component" value="Chromosome"/>
</dbReference>
<sequence>MIKPLTLLFSLLLVSPSWTPKDYTISFATKNAKGSIGGLKGTIDFDPGQPELAKFDVTVDLNTLDMGIGLKTKHAKQEDFFNAEKYPSIHFQSERIQKTGNTYLAEGKLTIKDITKNVSIPFTFSGTENDGLFHGKFSVNRSDFKLEKKNVGEKVDVEINLPVIK</sequence>
<keyword evidence="3" id="KW-1185">Reference proteome</keyword>